<evidence type="ECO:0000313" key="3">
    <source>
        <dbReference type="Proteomes" id="UP000009081"/>
    </source>
</evidence>
<reference evidence="2 3" key="1">
    <citation type="journal article" date="2009" name="PLoS ONE">
        <title>Methylobacterium genome sequences: a reference blueprint to investigate microbial metabolism of C1 compounds from natural and industrial sources.</title>
        <authorList>
            <person name="Vuilleumier S."/>
            <person name="Chistoserdova L."/>
            <person name="Lee M.-C."/>
            <person name="Bringel F."/>
            <person name="Lajus A."/>
            <person name="Zhou Y."/>
            <person name="Gourion B."/>
            <person name="Barbe V."/>
            <person name="Chang J."/>
            <person name="Cruveiller S."/>
            <person name="Dossat C."/>
            <person name="Gillett W."/>
            <person name="Gruffaz C."/>
            <person name="Haugen E."/>
            <person name="Hourcade E."/>
            <person name="Levy R."/>
            <person name="Mangenot S."/>
            <person name="Muller E."/>
            <person name="Nadalig T."/>
            <person name="Pagni M."/>
            <person name="Penny C."/>
            <person name="Peyraud R."/>
            <person name="Robinson D.G."/>
            <person name="Roche D."/>
            <person name="Rouy Z."/>
            <person name="Saenampechek C."/>
            <person name="Salvignol G."/>
            <person name="Vallenet D."/>
            <person name="Wu Z."/>
            <person name="Marx C.J."/>
            <person name="Vorholt J.A."/>
            <person name="Olson M.V."/>
            <person name="Kaul R."/>
            <person name="Weissenbach J."/>
            <person name="Medigue C."/>
            <person name="Lidstrom M.E."/>
        </authorList>
    </citation>
    <scope>NUCLEOTIDE SEQUENCE [LARGE SCALE GENOMIC DNA]</scope>
    <source>
        <strain evidence="3">ATCC 14718 / DSM 1338 / JCM 2805 / NCIMB 9133 / AM1</strain>
    </source>
</reference>
<protein>
    <recommendedName>
        <fullName evidence="1">Glycosyltransferase 2-like domain-containing protein</fullName>
    </recommendedName>
</protein>
<dbReference type="SUPFAM" id="SSF53448">
    <property type="entry name" value="Nucleotide-diphospho-sugar transferases"/>
    <property type="match status" value="1"/>
</dbReference>
<dbReference type="AlphaFoldDB" id="C5B4A4"/>
<keyword evidence="3" id="KW-1185">Reference proteome</keyword>
<dbReference type="Proteomes" id="UP000009081">
    <property type="component" value="Plasmid megaplasmid"/>
</dbReference>
<dbReference type="HOGENOM" id="CLU_071580_0_0_5"/>
<name>C5B4A4_METEA</name>
<evidence type="ECO:0000259" key="1">
    <source>
        <dbReference type="Pfam" id="PF00535"/>
    </source>
</evidence>
<dbReference type="KEGG" id="mea:Mex_2p0434"/>
<dbReference type="CAZy" id="GT2">
    <property type="family name" value="Glycosyltransferase Family 2"/>
</dbReference>
<dbReference type="InterPro" id="IPR029044">
    <property type="entry name" value="Nucleotide-diphossugar_trans"/>
</dbReference>
<dbReference type="PANTHER" id="PTHR43685:SF2">
    <property type="entry name" value="GLYCOSYLTRANSFERASE 2-LIKE DOMAIN-CONTAINING PROTEIN"/>
    <property type="match status" value="1"/>
</dbReference>
<feature type="domain" description="Glycosyltransferase 2-like" evidence="1">
    <location>
        <begin position="12"/>
        <end position="143"/>
    </location>
</feature>
<dbReference type="Pfam" id="PF00535">
    <property type="entry name" value="Glycos_transf_2"/>
    <property type="match status" value="1"/>
</dbReference>
<dbReference type="RefSeq" id="WP_012753764.1">
    <property type="nucleotide sequence ID" value="NC_012811.1"/>
</dbReference>
<gene>
    <name evidence="2" type="ordered locus">MexAM1_META2p0434</name>
</gene>
<dbReference type="EMBL" id="CP001511">
    <property type="protein sequence ID" value="ACS43286.1"/>
    <property type="molecule type" value="Genomic_DNA"/>
</dbReference>
<dbReference type="InterPro" id="IPR050834">
    <property type="entry name" value="Glycosyltransf_2"/>
</dbReference>
<dbReference type="Gene3D" id="3.90.550.10">
    <property type="entry name" value="Spore Coat Polysaccharide Biosynthesis Protein SpsA, Chain A"/>
    <property type="match status" value="1"/>
</dbReference>
<accession>C5B4A4</accession>
<organism evidence="2 3">
    <name type="scientific">Methylorubrum extorquens (strain ATCC 14718 / DSM 1338 / JCM 2805 / NCIMB 9133 / AM1)</name>
    <name type="common">Methylobacterium extorquens</name>
    <dbReference type="NCBI Taxonomy" id="272630"/>
    <lineage>
        <taxon>Bacteria</taxon>
        <taxon>Pseudomonadati</taxon>
        <taxon>Pseudomonadota</taxon>
        <taxon>Alphaproteobacteria</taxon>
        <taxon>Hyphomicrobiales</taxon>
        <taxon>Methylobacteriaceae</taxon>
        <taxon>Methylorubrum</taxon>
    </lineage>
</organism>
<sequence length="323" mass="35395">MTRPLPCARTAVVTRTKDRPLLLSRAMQSVTGQTDRDLVWVVVNDGGARTHVDHVVEEARLRGIEALAVHHEHSLGMQAASRAGIAACASAYLVIHDDDDSWEPGFLAEAAAFLEEKTHYAGVVTDTVRIDEEIRTAGGVENVVETGRSAYNPHVASIHLSEMAEQNLFAPIAFLFRRDVHDAVGGFDASLPNLGDWDFNLRFLAQADIGVLRRPLANYHWRVSATGSNGNSVADGAARHVEMDARIRNKLLRQDLREGRIGLGHLVAAGRSSLSARGDLNNVAYTLGARFLITERTMRRLRMVAGAILRRRPVFARSSAIRG</sequence>
<dbReference type="InterPro" id="IPR001173">
    <property type="entry name" value="Glyco_trans_2-like"/>
</dbReference>
<geneLocation type="plasmid" evidence="2 3">
    <name>megaplasmid</name>
</geneLocation>
<dbReference type="PANTHER" id="PTHR43685">
    <property type="entry name" value="GLYCOSYLTRANSFERASE"/>
    <property type="match status" value="1"/>
</dbReference>
<proteinExistence type="predicted"/>
<keyword evidence="2" id="KW-0614">Plasmid</keyword>
<evidence type="ECO:0000313" key="2">
    <source>
        <dbReference type="EMBL" id="ACS43286.1"/>
    </source>
</evidence>